<organism evidence="2 3">
    <name type="scientific">Actinocrispum wychmicini</name>
    <dbReference type="NCBI Taxonomy" id="1213861"/>
    <lineage>
        <taxon>Bacteria</taxon>
        <taxon>Bacillati</taxon>
        <taxon>Actinomycetota</taxon>
        <taxon>Actinomycetes</taxon>
        <taxon>Pseudonocardiales</taxon>
        <taxon>Pseudonocardiaceae</taxon>
        <taxon>Actinocrispum</taxon>
    </lineage>
</organism>
<dbReference type="AlphaFoldDB" id="A0A4R2JCB5"/>
<dbReference type="RefSeq" id="WP_132121641.1">
    <property type="nucleotide sequence ID" value="NZ_SLWS01000007.1"/>
</dbReference>
<feature type="transmembrane region" description="Helical" evidence="1">
    <location>
        <begin position="92"/>
        <end position="114"/>
    </location>
</feature>
<evidence type="ECO:0000313" key="3">
    <source>
        <dbReference type="Proteomes" id="UP000295680"/>
    </source>
</evidence>
<keyword evidence="1" id="KW-0472">Membrane</keyword>
<sequence length="285" mass="30048">MAPLTKQQQRQQQQQDDMALFTDEGLASMAKWAAGGFTLLTGVLTVLGFEGGALMRLVTADPVPAIFVFILVGLGTLCGLLSVAVEKKPIQVPVVIGGIIVIGGLAMPILPNVADQTEKLWVNVAVIVVFAVLVAVSVKFRSRHLPWSAALVIVAVAVIGLGVYGAVKVAVVSRIVDNGASVSAELGNEARPVLKLHVKTTLPPNINQLDLQVLAINGGDKELLRVNLPSDNSGEIDQTISVPITLGNGATDIVVRHCPDDACKQNMRDIVRFSGLTAPPPPQQQ</sequence>
<protein>
    <submittedName>
        <fullName evidence="2">Uncharacterized protein</fullName>
    </submittedName>
</protein>
<dbReference type="EMBL" id="SLWS01000007">
    <property type="protein sequence ID" value="TCO55642.1"/>
    <property type="molecule type" value="Genomic_DNA"/>
</dbReference>
<gene>
    <name evidence="2" type="ORF">EV192_10764</name>
</gene>
<keyword evidence="3" id="KW-1185">Reference proteome</keyword>
<evidence type="ECO:0000313" key="2">
    <source>
        <dbReference type="EMBL" id="TCO55642.1"/>
    </source>
</evidence>
<keyword evidence="1" id="KW-1133">Transmembrane helix</keyword>
<feature type="transmembrane region" description="Helical" evidence="1">
    <location>
        <begin position="65"/>
        <end position="85"/>
    </location>
</feature>
<comment type="caution">
    <text evidence="2">The sequence shown here is derived from an EMBL/GenBank/DDBJ whole genome shotgun (WGS) entry which is preliminary data.</text>
</comment>
<proteinExistence type="predicted"/>
<reference evidence="2 3" key="1">
    <citation type="submission" date="2019-03" db="EMBL/GenBank/DDBJ databases">
        <title>Genomic Encyclopedia of Type Strains, Phase IV (KMG-IV): sequencing the most valuable type-strain genomes for metagenomic binning, comparative biology and taxonomic classification.</title>
        <authorList>
            <person name="Goeker M."/>
        </authorList>
    </citation>
    <scope>NUCLEOTIDE SEQUENCE [LARGE SCALE GENOMIC DNA]</scope>
    <source>
        <strain evidence="2 3">DSM 45934</strain>
    </source>
</reference>
<accession>A0A4R2JCB5</accession>
<evidence type="ECO:0000256" key="1">
    <source>
        <dbReference type="SAM" id="Phobius"/>
    </source>
</evidence>
<feature type="transmembrane region" description="Helical" evidence="1">
    <location>
        <begin position="120"/>
        <end position="138"/>
    </location>
</feature>
<keyword evidence="1" id="KW-0812">Transmembrane</keyword>
<feature type="transmembrane region" description="Helical" evidence="1">
    <location>
        <begin position="37"/>
        <end position="59"/>
    </location>
</feature>
<name>A0A4R2JCB5_9PSEU</name>
<feature type="transmembrane region" description="Helical" evidence="1">
    <location>
        <begin position="145"/>
        <end position="167"/>
    </location>
</feature>
<dbReference type="Proteomes" id="UP000295680">
    <property type="component" value="Unassembled WGS sequence"/>
</dbReference>